<dbReference type="InterPro" id="IPR045607">
    <property type="entry name" value="DUF6452"/>
</dbReference>
<dbReference type="RefSeq" id="WP_123896268.1">
    <property type="nucleotide sequence ID" value="NZ_RPFJ01000002.1"/>
</dbReference>
<sequence>MKKEITSLFLFLTTLVLLPSCERDEICIDPITPKLYIAFYDLDDPESKKSVNNLAVEILDVDIENNTLDTLGRDSIGIPLNIYENKTTVVLTANSRDNTLINQDTISITYDTEEVFVGRSCGYKMIFNNVNITKGFESLENQWIKSISIEQREIENENKAHVTVLH</sequence>
<gene>
    <name evidence="1" type="ORF">EGM88_01870</name>
</gene>
<proteinExistence type="predicted"/>
<evidence type="ECO:0000313" key="2">
    <source>
        <dbReference type="Proteomes" id="UP000270856"/>
    </source>
</evidence>
<evidence type="ECO:0000313" key="1">
    <source>
        <dbReference type="EMBL" id="RPE00033.1"/>
    </source>
</evidence>
<keyword evidence="2" id="KW-1185">Reference proteome</keyword>
<dbReference type="Pfam" id="PF20050">
    <property type="entry name" value="DUF6452"/>
    <property type="match status" value="1"/>
</dbReference>
<dbReference type="OrthoDB" id="663527at2"/>
<comment type="caution">
    <text evidence="1">The sequence shown here is derived from an EMBL/GenBank/DDBJ whole genome shotgun (WGS) entry which is preliminary data.</text>
</comment>
<dbReference type="AlphaFoldDB" id="A0A3N4NUI6"/>
<organism evidence="1 2">
    <name type="scientific">Aureibaculum marinum</name>
    <dbReference type="NCBI Taxonomy" id="2487930"/>
    <lineage>
        <taxon>Bacteria</taxon>
        <taxon>Pseudomonadati</taxon>
        <taxon>Bacteroidota</taxon>
        <taxon>Flavobacteriia</taxon>
        <taxon>Flavobacteriales</taxon>
        <taxon>Flavobacteriaceae</taxon>
        <taxon>Aureibaculum</taxon>
    </lineage>
</organism>
<accession>A0A3N4NUI6</accession>
<dbReference type="EMBL" id="RPFJ01000002">
    <property type="protein sequence ID" value="RPE00033.1"/>
    <property type="molecule type" value="Genomic_DNA"/>
</dbReference>
<protein>
    <submittedName>
        <fullName evidence="1">Uncharacterized protein</fullName>
    </submittedName>
</protein>
<dbReference type="Proteomes" id="UP000270856">
    <property type="component" value="Unassembled WGS sequence"/>
</dbReference>
<reference evidence="1 2" key="1">
    <citation type="submission" date="2018-11" db="EMBL/GenBank/DDBJ databases">
        <title>Aureibaculum marinum gen. nov., sp. nov., a member of the family Flavobacteriaceae isolated from the Bohai Sea.</title>
        <authorList>
            <person name="Ji X."/>
        </authorList>
    </citation>
    <scope>NUCLEOTIDE SEQUENCE [LARGE SCALE GENOMIC DNA]</scope>
    <source>
        <strain evidence="1 2">BH-SD17</strain>
    </source>
</reference>
<name>A0A3N4NUI6_9FLAO</name>